<dbReference type="Proteomes" id="UP000220251">
    <property type="component" value="Unassembled WGS sequence"/>
</dbReference>
<dbReference type="PANTHER" id="PTHR47861:SF3">
    <property type="entry name" value="FKBP-TYPE PEPTIDYL-PROLYL CIS-TRANS ISOMERASE SLYD"/>
    <property type="match status" value="1"/>
</dbReference>
<dbReference type="EC" id="5.2.1.8" evidence="10"/>
<dbReference type="InterPro" id="IPR046357">
    <property type="entry name" value="PPIase_dom_sf"/>
</dbReference>
<evidence type="ECO:0000256" key="7">
    <source>
        <dbReference type="ARBA" id="ARBA00023235"/>
    </source>
</evidence>
<evidence type="ECO:0000256" key="4">
    <source>
        <dbReference type="ARBA" id="ARBA00022490"/>
    </source>
</evidence>
<keyword evidence="7 9" id="KW-0413">Isomerase</keyword>
<dbReference type="SUPFAM" id="SSF54534">
    <property type="entry name" value="FKBP-like"/>
    <property type="match status" value="1"/>
</dbReference>
<dbReference type="PROSITE" id="PS50059">
    <property type="entry name" value="FKBP_PPIASE"/>
    <property type="match status" value="1"/>
</dbReference>
<feature type="domain" description="PPIase FKBP-type" evidence="11">
    <location>
        <begin position="8"/>
        <end position="102"/>
    </location>
</feature>
<dbReference type="GO" id="GO:0042026">
    <property type="term" value="P:protein refolding"/>
    <property type="evidence" value="ECO:0007669"/>
    <property type="project" value="UniProtKB-ARBA"/>
</dbReference>
<evidence type="ECO:0000256" key="3">
    <source>
        <dbReference type="ARBA" id="ARBA00006577"/>
    </source>
</evidence>
<keyword evidence="13" id="KW-1185">Reference proteome</keyword>
<dbReference type="Gene3D" id="3.10.50.40">
    <property type="match status" value="1"/>
</dbReference>
<evidence type="ECO:0000256" key="8">
    <source>
        <dbReference type="ARBA" id="ARBA00037071"/>
    </source>
</evidence>
<accession>A0A0H5DMM8</accession>
<evidence type="ECO:0000256" key="9">
    <source>
        <dbReference type="PROSITE-ProRule" id="PRU00277"/>
    </source>
</evidence>
<keyword evidence="4" id="KW-0963">Cytoplasm</keyword>
<dbReference type="Pfam" id="PF00254">
    <property type="entry name" value="FKBP_C"/>
    <property type="match status" value="1"/>
</dbReference>
<name>A0A0H5DMM8_9BACT</name>
<keyword evidence="5 9" id="KW-0697">Rotamase</keyword>
<sequence>MKNKVHKGDKVFVNYVGTLDSGDIFDSTEGREPLSFVVGQGVVLKKFEDCVAGMQLNEKKKVSLEANEAYGEKRDELIVEIPKENFPTDLKLEVGIKLQIRQKRSMALTQAEIIRIAQNTVTLDANHPLAGERLHFEIELVGIE</sequence>
<dbReference type="GO" id="GO:0003755">
    <property type="term" value="F:peptidyl-prolyl cis-trans isomerase activity"/>
    <property type="evidence" value="ECO:0007669"/>
    <property type="project" value="UniProtKB-UniRule"/>
</dbReference>
<proteinExistence type="inferred from homology"/>
<comment type="function">
    <text evidence="8">Also involved in hydrogenase metallocenter assembly, probably by participating in the nickel insertion step. This function in hydrogenase biosynthesis requires chaperone activity and the presence of the metal-binding domain, but not PPIase activity.</text>
</comment>
<protein>
    <recommendedName>
        <fullName evidence="10">Peptidyl-prolyl cis-trans isomerase</fullName>
        <ecNumber evidence="10">5.2.1.8</ecNumber>
    </recommendedName>
</protein>
<dbReference type="PANTHER" id="PTHR47861">
    <property type="entry name" value="FKBP-TYPE PEPTIDYL-PROLYL CIS-TRANS ISOMERASE SLYD"/>
    <property type="match status" value="1"/>
</dbReference>
<evidence type="ECO:0000256" key="2">
    <source>
        <dbReference type="ARBA" id="ARBA00004496"/>
    </source>
</evidence>
<dbReference type="OrthoDB" id="280278at2"/>
<evidence type="ECO:0000313" key="13">
    <source>
        <dbReference type="Proteomes" id="UP000220251"/>
    </source>
</evidence>
<dbReference type="RefSeq" id="WP_098037235.1">
    <property type="nucleotide sequence ID" value="NZ_CWGJ01000001.1"/>
</dbReference>
<gene>
    <name evidence="12" type="primary">mip1</name>
    <name evidence="12" type="ORF">ELAC_0012</name>
</gene>
<organism evidence="12 13">
    <name type="scientific">Estrella lausannensis</name>
    <dbReference type="NCBI Taxonomy" id="483423"/>
    <lineage>
        <taxon>Bacteria</taxon>
        <taxon>Pseudomonadati</taxon>
        <taxon>Chlamydiota</taxon>
        <taxon>Chlamydiia</taxon>
        <taxon>Parachlamydiales</taxon>
        <taxon>Candidatus Criblamydiaceae</taxon>
        <taxon>Estrella</taxon>
    </lineage>
</organism>
<evidence type="ECO:0000259" key="11">
    <source>
        <dbReference type="PROSITE" id="PS50059"/>
    </source>
</evidence>
<evidence type="ECO:0000256" key="5">
    <source>
        <dbReference type="ARBA" id="ARBA00023110"/>
    </source>
</evidence>
<evidence type="ECO:0000313" key="12">
    <source>
        <dbReference type="EMBL" id="CRX37376.1"/>
    </source>
</evidence>
<dbReference type="InterPro" id="IPR001179">
    <property type="entry name" value="PPIase_FKBP_dom"/>
</dbReference>
<comment type="similarity">
    <text evidence="3 10">Belongs to the FKBP-type PPIase family.</text>
</comment>
<evidence type="ECO:0000256" key="10">
    <source>
        <dbReference type="RuleBase" id="RU003915"/>
    </source>
</evidence>
<evidence type="ECO:0000256" key="1">
    <source>
        <dbReference type="ARBA" id="ARBA00000971"/>
    </source>
</evidence>
<keyword evidence="6" id="KW-0143">Chaperone</keyword>
<comment type="subcellular location">
    <subcellularLocation>
        <location evidence="2">Cytoplasm</location>
    </subcellularLocation>
</comment>
<dbReference type="GO" id="GO:0005737">
    <property type="term" value="C:cytoplasm"/>
    <property type="evidence" value="ECO:0007669"/>
    <property type="project" value="UniProtKB-SubCell"/>
</dbReference>
<evidence type="ECO:0000256" key="6">
    <source>
        <dbReference type="ARBA" id="ARBA00023186"/>
    </source>
</evidence>
<dbReference type="EMBL" id="CWGJ01000001">
    <property type="protein sequence ID" value="CRX37376.1"/>
    <property type="molecule type" value="Genomic_DNA"/>
</dbReference>
<comment type="catalytic activity">
    <reaction evidence="1 9 10">
        <text>[protein]-peptidylproline (omega=180) = [protein]-peptidylproline (omega=0)</text>
        <dbReference type="Rhea" id="RHEA:16237"/>
        <dbReference type="Rhea" id="RHEA-COMP:10747"/>
        <dbReference type="Rhea" id="RHEA-COMP:10748"/>
        <dbReference type="ChEBI" id="CHEBI:83833"/>
        <dbReference type="ChEBI" id="CHEBI:83834"/>
        <dbReference type="EC" id="5.2.1.8"/>
    </reaction>
</comment>
<dbReference type="AlphaFoldDB" id="A0A0H5DMM8"/>
<reference evidence="13" key="1">
    <citation type="submission" date="2015-06" db="EMBL/GenBank/DDBJ databases">
        <authorList>
            <person name="Bertelli C."/>
        </authorList>
    </citation>
    <scope>NUCLEOTIDE SEQUENCE [LARGE SCALE GENOMIC DNA]</scope>
    <source>
        <strain evidence="13">CRIB-30</strain>
    </source>
</reference>